<evidence type="ECO:0000256" key="1">
    <source>
        <dbReference type="ARBA" id="ARBA00023125"/>
    </source>
</evidence>
<sequence>MKLVRQDLAAAVADQGPIFVGDVLRQNLVAEGDADSLRVTAVTFQDGARNRWHHHSTEQVLVVTAGRGIVATDEEELRVSPGDVVLVRPGERHWHGAEPGEDFTHLSILLPGELTIED</sequence>
<evidence type="ECO:0000259" key="2">
    <source>
        <dbReference type="Pfam" id="PF02311"/>
    </source>
</evidence>
<dbReference type="CDD" id="cd02233">
    <property type="entry name" value="cupin_HNL-like"/>
    <property type="match status" value="1"/>
</dbReference>
<reference evidence="3" key="1">
    <citation type="submission" date="2020-02" db="EMBL/GenBank/DDBJ databases">
        <authorList>
            <person name="Meier V. D."/>
        </authorList>
    </citation>
    <scope>NUCLEOTIDE SEQUENCE</scope>
    <source>
        <strain evidence="3">AVDCRST_MAG49</strain>
    </source>
</reference>
<dbReference type="PANTHER" id="PTHR43698:SF1">
    <property type="entry name" value="BLL4564 PROTEIN"/>
    <property type="match status" value="1"/>
</dbReference>
<evidence type="ECO:0000313" key="3">
    <source>
        <dbReference type="EMBL" id="CAA9577372.1"/>
    </source>
</evidence>
<protein>
    <recommendedName>
        <fullName evidence="2">AraC-type arabinose-binding/dimerisation domain-containing protein</fullName>
    </recommendedName>
</protein>
<gene>
    <name evidence="3" type="ORF">AVDCRST_MAG49-4391</name>
</gene>
<accession>A0A6J4VET9</accession>
<feature type="domain" description="AraC-type arabinose-binding/dimerisation" evidence="2">
    <location>
        <begin position="45"/>
        <end position="114"/>
    </location>
</feature>
<proteinExistence type="predicted"/>
<dbReference type="InterPro" id="IPR047263">
    <property type="entry name" value="HNL-like_cupin"/>
</dbReference>
<dbReference type="InterPro" id="IPR014710">
    <property type="entry name" value="RmlC-like_jellyroll"/>
</dbReference>
<keyword evidence="1" id="KW-0238">DNA-binding</keyword>
<dbReference type="GO" id="GO:0003677">
    <property type="term" value="F:DNA binding"/>
    <property type="evidence" value="ECO:0007669"/>
    <property type="project" value="UniProtKB-KW"/>
</dbReference>
<dbReference type="GO" id="GO:0006355">
    <property type="term" value="P:regulation of DNA-templated transcription"/>
    <property type="evidence" value="ECO:0007669"/>
    <property type="project" value="InterPro"/>
</dbReference>
<dbReference type="SUPFAM" id="SSF51182">
    <property type="entry name" value="RmlC-like cupins"/>
    <property type="match status" value="1"/>
</dbReference>
<dbReference type="Pfam" id="PF02311">
    <property type="entry name" value="AraC_binding"/>
    <property type="match status" value="1"/>
</dbReference>
<dbReference type="InterPro" id="IPR011051">
    <property type="entry name" value="RmlC_Cupin_sf"/>
</dbReference>
<dbReference type="InterPro" id="IPR003313">
    <property type="entry name" value="AraC-bd"/>
</dbReference>
<name>A0A6J4VET9_9BACT</name>
<dbReference type="PANTHER" id="PTHR43698">
    <property type="entry name" value="RIBD C-TERMINAL DOMAIN CONTAINING PROTEIN"/>
    <property type="match status" value="1"/>
</dbReference>
<dbReference type="AlphaFoldDB" id="A0A6J4VET9"/>
<dbReference type="EMBL" id="CADCWG010000311">
    <property type="protein sequence ID" value="CAA9577372.1"/>
    <property type="molecule type" value="Genomic_DNA"/>
</dbReference>
<dbReference type="Gene3D" id="2.60.120.10">
    <property type="entry name" value="Jelly Rolls"/>
    <property type="match status" value="1"/>
</dbReference>
<organism evidence="3">
    <name type="scientific">uncultured Thermomicrobiales bacterium</name>
    <dbReference type="NCBI Taxonomy" id="1645740"/>
    <lineage>
        <taxon>Bacteria</taxon>
        <taxon>Pseudomonadati</taxon>
        <taxon>Thermomicrobiota</taxon>
        <taxon>Thermomicrobia</taxon>
        <taxon>Thermomicrobiales</taxon>
        <taxon>environmental samples</taxon>
    </lineage>
</organism>